<dbReference type="InterPro" id="IPR009057">
    <property type="entry name" value="Homeodomain-like_sf"/>
</dbReference>
<keyword evidence="1" id="KW-0175">Coiled coil</keyword>
<dbReference type="PANTHER" id="PTHR33609:SF1">
    <property type="entry name" value="TRANSPOSASE"/>
    <property type="match status" value="1"/>
</dbReference>
<dbReference type="AlphaFoldDB" id="A0A1M7KU88"/>
<reference evidence="3" key="1">
    <citation type="submission" date="2016-11" db="EMBL/GenBank/DDBJ databases">
        <authorList>
            <person name="Varghese N."/>
            <person name="Submissions S."/>
        </authorList>
    </citation>
    <scope>NUCLEOTIDE SEQUENCE [LARGE SCALE GENOMIC DNA]</scope>
    <source>
        <strain evidence="3">Sac-22</strain>
    </source>
</reference>
<dbReference type="STRING" id="551987.SAMN05192549_102238"/>
<accession>A0A1M7KU88</accession>
<gene>
    <name evidence="2" type="ORF">SAMN05192549_102238</name>
</gene>
<protein>
    <submittedName>
        <fullName evidence="2">Putative transposase</fullName>
    </submittedName>
</protein>
<dbReference type="Gene3D" id="1.10.10.60">
    <property type="entry name" value="Homeodomain-like"/>
    <property type="match status" value="1"/>
</dbReference>
<dbReference type="EMBL" id="FRCX01000002">
    <property type="protein sequence ID" value="SHM68927.1"/>
    <property type="molecule type" value="Genomic_DNA"/>
</dbReference>
<proteinExistence type="predicted"/>
<evidence type="ECO:0000313" key="3">
    <source>
        <dbReference type="Proteomes" id="UP000184339"/>
    </source>
</evidence>
<dbReference type="GO" id="GO:0006313">
    <property type="term" value="P:DNA transposition"/>
    <property type="evidence" value="ECO:0007669"/>
    <property type="project" value="InterPro"/>
</dbReference>
<dbReference type="PANTHER" id="PTHR33609">
    <property type="entry name" value="LOW CALCIUM RESPONSE LOCUS PROTEIN S"/>
    <property type="match status" value="1"/>
</dbReference>
<name>A0A1M7KU88_9BURK</name>
<dbReference type="Proteomes" id="UP000184339">
    <property type="component" value="Unassembled WGS sequence"/>
</dbReference>
<dbReference type="InterPro" id="IPR052546">
    <property type="entry name" value="Transposase_8_domain"/>
</dbReference>
<dbReference type="InterPro" id="IPR002514">
    <property type="entry name" value="Transposase_8"/>
</dbReference>
<sequence>MKTSRFTDSQIIAILKQAEGGAPVPELCREHGISNATFYKWRSKFGGMDASLMARMKELEEENRRLKKMYAEERLKAEIVAEALAKKW</sequence>
<dbReference type="Pfam" id="PF01527">
    <property type="entry name" value="HTH_Tnp_1"/>
    <property type="match status" value="1"/>
</dbReference>
<dbReference type="GO" id="GO:0003677">
    <property type="term" value="F:DNA binding"/>
    <property type="evidence" value="ECO:0007669"/>
    <property type="project" value="InterPro"/>
</dbReference>
<evidence type="ECO:0000313" key="2">
    <source>
        <dbReference type="EMBL" id="SHM68927.1"/>
    </source>
</evidence>
<feature type="coiled-coil region" evidence="1">
    <location>
        <begin position="49"/>
        <end position="76"/>
    </location>
</feature>
<dbReference type="SUPFAM" id="SSF46689">
    <property type="entry name" value="Homeodomain-like"/>
    <property type="match status" value="1"/>
</dbReference>
<keyword evidence="3" id="KW-1185">Reference proteome</keyword>
<organism evidence="2 3">
    <name type="scientific">Duganella sacchari</name>
    <dbReference type="NCBI Taxonomy" id="551987"/>
    <lineage>
        <taxon>Bacteria</taxon>
        <taxon>Pseudomonadati</taxon>
        <taxon>Pseudomonadota</taxon>
        <taxon>Betaproteobacteria</taxon>
        <taxon>Burkholderiales</taxon>
        <taxon>Oxalobacteraceae</taxon>
        <taxon>Telluria group</taxon>
        <taxon>Duganella</taxon>
    </lineage>
</organism>
<dbReference type="GO" id="GO:0004803">
    <property type="term" value="F:transposase activity"/>
    <property type="evidence" value="ECO:0007669"/>
    <property type="project" value="InterPro"/>
</dbReference>
<evidence type="ECO:0000256" key="1">
    <source>
        <dbReference type="SAM" id="Coils"/>
    </source>
</evidence>